<organism evidence="1 2">
    <name type="scientific">Pistacia atlantica</name>
    <dbReference type="NCBI Taxonomy" id="434234"/>
    <lineage>
        <taxon>Eukaryota</taxon>
        <taxon>Viridiplantae</taxon>
        <taxon>Streptophyta</taxon>
        <taxon>Embryophyta</taxon>
        <taxon>Tracheophyta</taxon>
        <taxon>Spermatophyta</taxon>
        <taxon>Magnoliopsida</taxon>
        <taxon>eudicotyledons</taxon>
        <taxon>Gunneridae</taxon>
        <taxon>Pentapetalae</taxon>
        <taxon>rosids</taxon>
        <taxon>malvids</taxon>
        <taxon>Sapindales</taxon>
        <taxon>Anacardiaceae</taxon>
        <taxon>Pistacia</taxon>
    </lineage>
</organism>
<proteinExistence type="predicted"/>
<dbReference type="EMBL" id="CM047897">
    <property type="protein sequence ID" value="KAJ0111628.1"/>
    <property type="molecule type" value="Genomic_DNA"/>
</dbReference>
<accession>A0ACC1C7J7</accession>
<dbReference type="Proteomes" id="UP001164250">
    <property type="component" value="Chromosome 1"/>
</dbReference>
<gene>
    <name evidence="1" type="ORF">Patl1_02442</name>
</gene>
<keyword evidence="2" id="KW-1185">Reference proteome</keyword>
<evidence type="ECO:0000313" key="2">
    <source>
        <dbReference type="Proteomes" id="UP001164250"/>
    </source>
</evidence>
<comment type="caution">
    <text evidence="1">The sequence shown here is derived from an EMBL/GenBank/DDBJ whole genome shotgun (WGS) entry which is preliminary data.</text>
</comment>
<name>A0ACC1C7J7_9ROSI</name>
<sequence>MHLEFSFDFIASYLPRVLVEAEEDKVEFKVLWMIWRGLGLMASSLKNSESKKLDMEETRDDAGSVEQGPPNATWWTQDFMEKFASVSFGSQEESLSNKESPTNFEQDGFSSQTASQILWSTGMLSDPIPNGFYSVIPDKHPIKIQCAKFLLSVDICLVIVCYGESGGMTGDNNIKQKSGSPKVGEPSGFFTAPDKRLKELFDNIPSLDELHALGGEGYKADIILVDAEKDKKLSMLKQLILALVKGLNSNPAAMIKKIAGLVKSSLRTPVYI</sequence>
<evidence type="ECO:0000313" key="1">
    <source>
        <dbReference type="EMBL" id="KAJ0111628.1"/>
    </source>
</evidence>
<reference evidence="2" key="1">
    <citation type="journal article" date="2023" name="G3 (Bethesda)">
        <title>Genome assembly and association tests identify interacting loci associated with vigor, precocity, and sex in interspecific pistachio rootstocks.</title>
        <authorList>
            <person name="Palmer W."/>
            <person name="Jacygrad E."/>
            <person name="Sagayaradj S."/>
            <person name="Cavanaugh K."/>
            <person name="Han R."/>
            <person name="Bertier L."/>
            <person name="Beede B."/>
            <person name="Kafkas S."/>
            <person name="Golino D."/>
            <person name="Preece J."/>
            <person name="Michelmore R."/>
        </authorList>
    </citation>
    <scope>NUCLEOTIDE SEQUENCE [LARGE SCALE GENOMIC DNA]</scope>
</reference>
<protein>
    <submittedName>
        <fullName evidence="1">Uncharacterized protein</fullName>
    </submittedName>
</protein>